<dbReference type="Proteomes" id="UP001066276">
    <property type="component" value="Chromosome 7"/>
</dbReference>
<accession>A0AAV7PG42</accession>
<proteinExistence type="predicted"/>
<comment type="caution">
    <text evidence="2">The sequence shown here is derived from an EMBL/GenBank/DDBJ whole genome shotgun (WGS) entry which is preliminary data.</text>
</comment>
<feature type="compositionally biased region" description="Basic and acidic residues" evidence="1">
    <location>
        <begin position="46"/>
        <end position="58"/>
    </location>
</feature>
<evidence type="ECO:0000313" key="3">
    <source>
        <dbReference type="Proteomes" id="UP001066276"/>
    </source>
</evidence>
<keyword evidence="3" id="KW-1185">Reference proteome</keyword>
<sequence>MGTDADPMLEGPGGLGLEDPPLRVRDRPEVVLTIGGWKAVPLPEGGTRHELIRGDRQHTRGKTTPSRLRNGRSLQLSNTLR</sequence>
<dbReference type="EMBL" id="JANPWB010000011">
    <property type="protein sequence ID" value="KAJ1127281.1"/>
    <property type="molecule type" value="Genomic_DNA"/>
</dbReference>
<organism evidence="2 3">
    <name type="scientific">Pleurodeles waltl</name>
    <name type="common">Iberian ribbed newt</name>
    <dbReference type="NCBI Taxonomy" id="8319"/>
    <lineage>
        <taxon>Eukaryota</taxon>
        <taxon>Metazoa</taxon>
        <taxon>Chordata</taxon>
        <taxon>Craniata</taxon>
        <taxon>Vertebrata</taxon>
        <taxon>Euteleostomi</taxon>
        <taxon>Amphibia</taxon>
        <taxon>Batrachia</taxon>
        <taxon>Caudata</taxon>
        <taxon>Salamandroidea</taxon>
        <taxon>Salamandridae</taxon>
        <taxon>Pleurodelinae</taxon>
        <taxon>Pleurodeles</taxon>
    </lineage>
</organism>
<feature type="compositionally biased region" description="Polar residues" evidence="1">
    <location>
        <begin position="62"/>
        <end position="81"/>
    </location>
</feature>
<protein>
    <submittedName>
        <fullName evidence="2">Uncharacterized protein</fullName>
    </submittedName>
</protein>
<gene>
    <name evidence="2" type="ORF">NDU88_005684</name>
</gene>
<reference evidence="2" key="1">
    <citation type="journal article" date="2022" name="bioRxiv">
        <title>Sequencing and chromosome-scale assembly of the giantPleurodeles waltlgenome.</title>
        <authorList>
            <person name="Brown T."/>
            <person name="Elewa A."/>
            <person name="Iarovenko S."/>
            <person name="Subramanian E."/>
            <person name="Araus A.J."/>
            <person name="Petzold A."/>
            <person name="Susuki M."/>
            <person name="Suzuki K.-i.T."/>
            <person name="Hayashi T."/>
            <person name="Toyoda A."/>
            <person name="Oliveira C."/>
            <person name="Osipova E."/>
            <person name="Leigh N.D."/>
            <person name="Simon A."/>
            <person name="Yun M.H."/>
        </authorList>
    </citation>
    <scope>NUCLEOTIDE SEQUENCE</scope>
    <source>
        <strain evidence="2">20211129_DDA</strain>
        <tissue evidence="2">Liver</tissue>
    </source>
</reference>
<dbReference type="AlphaFoldDB" id="A0AAV7PG42"/>
<name>A0AAV7PG42_PLEWA</name>
<feature type="region of interest" description="Disordered" evidence="1">
    <location>
        <begin position="43"/>
        <end position="81"/>
    </location>
</feature>
<evidence type="ECO:0000313" key="2">
    <source>
        <dbReference type="EMBL" id="KAJ1127281.1"/>
    </source>
</evidence>
<feature type="compositionally biased region" description="Low complexity" evidence="1">
    <location>
        <begin position="1"/>
        <end position="10"/>
    </location>
</feature>
<feature type="region of interest" description="Disordered" evidence="1">
    <location>
        <begin position="1"/>
        <end position="22"/>
    </location>
</feature>
<evidence type="ECO:0000256" key="1">
    <source>
        <dbReference type="SAM" id="MobiDB-lite"/>
    </source>
</evidence>